<evidence type="ECO:0000313" key="2">
    <source>
        <dbReference type="Proteomes" id="UP000314294"/>
    </source>
</evidence>
<accession>A0A4Z2F0T2</accession>
<gene>
    <name evidence="1" type="ORF">EYF80_055019</name>
</gene>
<proteinExistence type="predicted"/>
<evidence type="ECO:0000313" key="1">
    <source>
        <dbReference type="EMBL" id="TNN34816.1"/>
    </source>
</evidence>
<dbReference type="AlphaFoldDB" id="A0A4Z2F0T2"/>
<dbReference type="Proteomes" id="UP000314294">
    <property type="component" value="Unassembled WGS sequence"/>
</dbReference>
<reference evidence="1 2" key="1">
    <citation type="submission" date="2019-03" db="EMBL/GenBank/DDBJ databases">
        <title>First draft genome of Liparis tanakae, snailfish: a comprehensive survey of snailfish specific genes.</title>
        <authorList>
            <person name="Kim W."/>
            <person name="Song I."/>
            <person name="Jeong J.-H."/>
            <person name="Kim D."/>
            <person name="Kim S."/>
            <person name="Ryu S."/>
            <person name="Song J.Y."/>
            <person name="Lee S.K."/>
        </authorList>
    </citation>
    <scope>NUCLEOTIDE SEQUENCE [LARGE SCALE GENOMIC DNA]</scope>
    <source>
        <tissue evidence="1">Muscle</tissue>
    </source>
</reference>
<organism evidence="1 2">
    <name type="scientific">Liparis tanakae</name>
    <name type="common">Tanaka's snailfish</name>
    <dbReference type="NCBI Taxonomy" id="230148"/>
    <lineage>
        <taxon>Eukaryota</taxon>
        <taxon>Metazoa</taxon>
        <taxon>Chordata</taxon>
        <taxon>Craniata</taxon>
        <taxon>Vertebrata</taxon>
        <taxon>Euteleostomi</taxon>
        <taxon>Actinopterygii</taxon>
        <taxon>Neopterygii</taxon>
        <taxon>Teleostei</taxon>
        <taxon>Neoteleostei</taxon>
        <taxon>Acanthomorphata</taxon>
        <taxon>Eupercaria</taxon>
        <taxon>Perciformes</taxon>
        <taxon>Cottioidei</taxon>
        <taxon>Cottales</taxon>
        <taxon>Liparidae</taxon>
        <taxon>Liparis</taxon>
    </lineage>
</organism>
<dbReference type="EMBL" id="SRLO01001884">
    <property type="protein sequence ID" value="TNN34816.1"/>
    <property type="molecule type" value="Genomic_DNA"/>
</dbReference>
<sequence>MEKMRVAGEKGKWKEMEKILAAGVGEVVGGSMQASLSLISRVMKQLPRLSGPQGVHVSSVLRHLLAAAQKLP</sequence>
<keyword evidence="2" id="KW-1185">Reference proteome</keyword>
<protein>
    <submittedName>
        <fullName evidence="1">Uncharacterized protein</fullName>
    </submittedName>
</protein>
<comment type="caution">
    <text evidence="1">The sequence shown here is derived from an EMBL/GenBank/DDBJ whole genome shotgun (WGS) entry which is preliminary data.</text>
</comment>
<name>A0A4Z2F0T2_9TELE</name>